<dbReference type="NCBIfam" id="TIGR01414">
    <property type="entry name" value="autotrans_barl"/>
    <property type="match status" value="1"/>
</dbReference>
<dbReference type="InterPro" id="IPR051551">
    <property type="entry name" value="Autotransporter_adhesion"/>
</dbReference>
<feature type="domain" description="Autotransporter" evidence="2">
    <location>
        <begin position="468"/>
        <end position="737"/>
    </location>
</feature>
<evidence type="ECO:0000256" key="1">
    <source>
        <dbReference type="ARBA" id="ARBA00022729"/>
    </source>
</evidence>
<dbReference type="InterPro" id="IPR006315">
    <property type="entry name" value="OM_autotransptr_brl_dom"/>
</dbReference>
<dbReference type="InterPro" id="IPR003991">
    <property type="entry name" value="Pertactin_virulence_factor"/>
</dbReference>
<dbReference type="InterPro" id="IPR004899">
    <property type="entry name" value="Pertactin_central"/>
</dbReference>
<protein>
    <submittedName>
        <fullName evidence="3">Membrane protein</fullName>
    </submittedName>
</protein>
<gene>
    <name evidence="3" type="ORF">VM99_10590</name>
</gene>
<sequence length="737" mass="77181">MPVSHAFSITPLARFLKLVTLAPLLLLSPTGLAQTLIENGASKTLDANTAPDDYLVETESKLTANGATTYQISASGGSTINLSDTQVTAQGNAHGVELAGSEANIANGSKVVSSNVGLRLATAATGGSTAVVSDSEIIGGRVGALVSARSQLILEAGSIVTGSNANGSGVQSFGGRISATDSAIVGGRNGVYLFADLNLSADNALILNNSHVEGLAGSAILVDGQTQTNNERVNIEVNNGSTLVGGNGKLVEVVNGSSANFKADNSQLIGDIIVEQGSSADVVFDNFATLTGRLENVQSLAVNNEARWIMVGDGEVEKLSMNGGGIQFGNPGEFFKLTVGELSGNGTFFMHTNFATGQVDTLTVTGTATGNHLVALDSSGSEPGTAASIPVVHIGGGDAQFSLYGGEVDLGAYSYNLIKQGDNDWYLNTASKIISPGTQSVIALFNAAPTVWYGELSTLRSRMGEVRRDQGKAGGWIRTYGNKFDVNASSGVAYKQTQQGLSFGADAPLPMGDGQWLVGVLGGYSKSDLDLNRGTTGEVDSYYLGAYTTWLDDESGYYFDGVLKFNRFQNESKVQLSDGKKTKGNYDSHGVGASLEFGRHIKLADDYFVEPYTQLSGVIIQGKDYDLDNGLSAEGDRTHSLLGKVGATVGRNFNLGEGKVVQPYLRAAYAHEFAKNNEVKVNDNAFNNDLSGSRGELGAGVAMTLTDKVSVHADFDYSNGNKIDQPWGANVGVRYSW</sequence>
<dbReference type="InterPro" id="IPR011050">
    <property type="entry name" value="Pectin_lyase_fold/virulence"/>
</dbReference>
<dbReference type="EMBL" id="CP011020">
    <property type="protein sequence ID" value="AKJ98480.1"/>
    <property type="molecule type" value="Genomic_DNA"/>
</dbReference>
<dbReference type="Pfam" id="PF03797">
    <property type="entry name" value="Autotransporter"/>
    <property type="match status" value="1"/>
</dbReference>
<accession>A0A0G3GB73</accession>
<dbReference type="InterPro" id="IPR012332">
    <property type="entry name" value="Autotransporter_pectin_lyase_C"/>
</dbReference>
<dbReference type="InterPro" id="IPR005546">
    <property type="entry name" value="Autotransporte_beta"/>
</dbReference>
<dbReference type="AlphaFoldDB" id="A0A0G3GB73"/>
<keyword evidence="1" id="KW-0732">Signal</keyword>
<name>A0A0G3GB73_9PSED</name>
<dbReference type="SUPFAM" id="SSF103515">
    <property type="entry name" value="Autotransporter"/>
    <property type="match status" value="1"/>
</dbReference>
<dbReference type="Pfam" id="PF03212">
    <property type="entry name" value="Pertactin"/>
    <property type="match status" value="1"/>
</dbReference>
<evidence type="ECO:0000259" key="2">
    <source>
        <dbReference type="PROSITE" id="PS51208"/>
    </source>
</evidence>
<dbReference type="PANTHER" id="PTHR35037:SF7">
    <property type="entry name" value="AUTOTRANSPORTER"/>
    <property type="match status" value="1"/>
</dbReference>
<dbReference type="SUPFAM" id="SSF51126">
    <property type="entry name" value="Pectin lyase-like"/>
    <property type="match status" value="1"/>
</dbReference>
<dbReference type="PATRIC" id="fig|587753.11.peg.2160"/>
<evidence type="ECO:0000313" key="3">
    <source>
        <dbReference type="EMBL" id="AKJ98480.1"/>
    </source>
</evidence>
<evidence type="ECO:0000313" key="4">
    <source>
        <dbReference type="Proteomes" id="UP000035212"/>
    </source>
</evidence>
<reference evidence="3 4" key="1">
    <citation type="journal article" date="2015" name="Stand. Genomic Sci.">
        <title>Complete genome of Pseudomonas chlororaphis strain UFB2, a soil bacterium with antibacterial activity against bacterial canker pathogen of tomato.</title>
        <authorList>
            <person name="Deng P."/>
            <person name="Wang X."/>
            <person name="Baird S.M."/>
            <person name="Lu S.E."/>
        </authorList>
    </citation>
    <scope>NUCLEOTIDE SEQUENCE [LARGE SCALE GENOMIC DNA]</scope>
    <source>
        <strain evidence="3 4">UFB2</strain>
    </source>
</reference>
<reference evidence="4" key="2">
    <citation type="submission" date="2015-03" db="EMBL/GenBank/DDBJ databases">
        <authorList>
            <person name="Deng P."/>
            <person name="Lu S."/>
        </authorList>
    </citation>
    <scope>NUCLEOTIDE SEQUENCE [LARGE SCALE GENOMIC DNA]</scope>
    <source>
        <strain evidence="4">UFB2</strain>
    </source>
</reference>
<dbReference type="PRINTS" id="PR01484">
    <property type="entry name" value="PRTACTNFAMLY"/>
</dbReference>
<dbReference type="GO" id="GO:0019867">
    <property type="term" value="C:outer membrane"/>
    <property type="evidence" value="ECO:0007669"/>
    <property type="project" value="InterPro"/>
</dbReference>
<dbReference type="Proteomes" id="UP000035212">
    <property type="component" value="Chromosome"/>
</dbReference>
<proteinExistence type="predicted"/>
<dbReference type="Gene3D" id="2.40.128.130">
    <property type="entry name" value="Autotransporter beta-domain"/>
    <property type="match status" value="1"/>
</dbReference>
<dbReference type="PANTHER" id="PTHR35037">
    <property type="entry name" value="C-TERMINAL REGION OF AIDA-LIKE PROTEIN"/>
    <property type="match status" value="1"/>
</dbReference>
<dbReference type="PROSITE" id="PS51208">
    <property type="entry name" value="AUTOTRANSPORTER"/>
    <property type="match status" value="1"/>
</dbReference>
<dbReference type="InterPro" id="IPR036709">
    <property type="entry name" value="Autotransporte_beta_dom_sf"/>
</dbReference>
<dbReference type="CDD" id="cd01343">
    <property type="entry name" value="PL1_Passenger_AT"/>
    <property type="match status" value="1"/>
</dbReference>
<organism evidence="3 4">
    <name type="scientific">Pseudomonas chlororaphis</name>
    <dbReference type="NCBI Taxonomy" id="587753"/>
    <lineage>
        <taxon>Bacteria</taxon>
        <taxon>Pseudomonadati</taxon>
        <taxon>Pseudomonadota</taxon>
        <taxon>Gammaproteobacteria</taxon>
        <taxon>Pseudomonadales</taxon>
        <taxon>Pseudomonadaceae</taxon>
        <taxon>Pseudomonas</taxon>
    </lineage>
</organism>
<dbReference type="SMART" id="SM00869">
    <property type="entry name" value="Autotransporter"/>
    <property type="match status" value="1"/>
</dbReference>
<dbReference type="Gene3D" id="2.160.20.20">
    <property type="match status" value="1"/>
</dbReference>